<dbReference type="EMBL" id="JAWDJW010003306">
    <property type="protein sequence ID" value="KAK3077014.1"/>
    <property type="molecule type" value="Genomic_DNA"/>
</dbReference>
<feature type="non-terminal residue" evidence="1">
    <location>
        <position position="1"/>
    </location>
</feature>
<sequence length="88" mass="9744">PVNFVWFERKVKEWGCMQALIDFDGWRKWKDFAAQNEEADKAKPVKDKKGKGLANKRDLDRLRAGARDSSSSTSGKSEAGSVGVEVGA</sequence>
<name>A0ACC3DKC4_9PEZI</name>
<organism evidence="1 2">
    <name type="scientific">Coniosporium uncinatum</name>
    <dbReference type="NCBI Taxonomy" id="93489"/>
    <lineage>
        <taxon>Eukaryota</taxon>
        <taxon>Fungi</taxon>
        <taxon>Dikarya</taxon>
        <taxon>Ascomycota</taxon>
        <taxon>Pezizomycotina</taxon>
        <taxon>Dothideomycetes</taxon>
        <taxon>Dothideomycetes incertae sedis</taxon>
        <taxon>Coniosporium</taxon>
    </lineage>
</organism>
<accession>A0ACC3DKC4</accession>
<protein>
    <submittedName>
        <fullName evidence="1">Uncharacterized protein</fullName>
    </submittedName>
</protein>
<reference evidence="1" key="1">
    <citation type="submission" date="2024-09" db="EMBL/GenBank/DDBJ databases">
        <title>Black Yeasts Isolated from many extreme environments.</title>
        <authorList>
            <person name="Coleine C."/>
            <person name="Stajich J.E."/>
            <person name="Selbmann L."/>
        </authorList>
    </citation>
    <scope>NUCLEOTIDE SEQUENCE</scope>
    <source>
        <strain evidence="1">CCFEE 5737</strain>
    </source>
</reference>
<comment type="caution">
    <text evidence="1">The sequence shown here is derived from an EMBL/GenBank/DDBJ whole genome shotgun (WGS) entry which is preliminary data.</text>
</comment>
<proteinExistence type="predicted"/>
<evidence type="ECO:0000313" key="1">
    <source>
        <dbReference type="EMBL" id="KAK3077014.1"/>
    </source>
</evidence>
<dbReference type="Proteomes" id="UP001186974">
    <property type="component" value="Unassembled WGS sequence"/>
</dbReference>
<gene>
    <name evidence="1" type="ORF">LTS18_011433</name>
</gene>
<evidence type="ECO:0000313" key="2">
    <source>
        <dbReference type="Proteomes" id="UP001186974"/>
    </source>
</evidence>
<keyword evidence="2" id="KW-1185">Reference proteome</keyword>